<name>C0EE61_9FIRM</name>
<dbReference type="EMBL" id="ACEC01000067">
    <property type="protein sequence ID" value="EEG30209.1"/>
    <property type="molecule type" value="Genomic_DNA"/>
</dbReference>
<keyword evidence="3" id="KW-1185">Reference proteome</keyword>
<feature type="domain" description="Replication-associated protein ORF2/G2P" evidence="1">
    <location>
        <begin position="66"/>
        <end position="156"/>
    </location>
</feature>
<proteinExistence type="predicted"/>
<dbReference type="Proteomes" id="UP000003340">
    <property type="component" value="Unassembled WGS sequence"/>
</dbReference>
<gene>
    <name evidence="2" type="ORF">CLOSTMETH_02141</name>
</gene>
<accession>C0EE61</accession>
<dbReference type="InterPro" id="IPR056906">
    <property type="entry name" value="ORF2/G2P_dom"/>
</dbReference>
<sequence length="178" mass="20764">MQVWDKLIYSGAVLERERYQLFRGGGIKSRRPNTRFSTDRQRKLNTINSKKKLTRLINSNFVPGDLFVTLTYDSEFYPADIEKADRDLENYFRRIKYALEKAGIKSLKYVAVTGRGSKRGRIHHHFIVPAMGLEILRSRWKRGNVKIKPLKNYRDYTGLALYLYTITQPENGGNKVTT</sequence>
<evidence type="ECO:0000313" key="2">
    <source>
        <dbReference type="EMBL" id="EEG30209.1"/>
    </source>
</evidence>
<dbReference type="Pfam" id="PF23343">
    <property type="entry name" value="REP_ORF2-G2P"/>
    <property type="match status" value="1"/>
</dbReference>
<reference evidence="2 3" key="2">
    <citation type="submission" date="2009-02" db="EMBL/GenBank/DDBJ databases">
        <title>Draft genome sequence of Clostridium methylpentosum (DSM 5476).</title>
        <authorList>
            <person name="Sudarsanam P."/>
            <person name="Ley R."/>
            <person name="Guruge J."/>
            <person name="Turnbaugh P.J."/>
            <person name="Mahowald M."/>
            <person name="Liep D."/>
            <person name="Gordon J."/>
        </authorList>
    </citation>
    <scope>NUCLEOTIDE SEQUENCE [LARGE SCALE GENOMIC DNA]</scope>
    <source>
        <strain evidence="2 3">DSM 5476</strain>
    </source>
</reference>
<reference evidence="2 3" key="1">
    <citation type="submission" date="2009-01" db="EMBL/GenBank/DDBJ databases">
        <authorList>
            <person name="Fulton L."/>
            <person name="Clifton S."/>
            <person name="Fulton B."/>
            <person name="Xu J."/>
            <person name="Minx P."/>
            <person name="Pepin K.H."/>
            <person name="Johnson M."/>
            <person name="Bhonagiri V."/>
            <person name="Nash W.E."/>
            <person name="Mardis E.R."/>
            <person name="Wilson R.K."/>
        </authorList>
    </citation>
    <scope>NUCLEOTIDE SEQUENCE [LARGE SCALE GENOMIC DNA]</scope>
    <source>
        <strain evidence="2 3">DSM 5476</strain>
    </source>
</reference>
<evidence type="ECO:0000259" key="1">
    <source>
        <dbReference type="Pfam" id="PF23343"/>
    </source>
</evidence>
<dbReference type="AlphaFoldDB" id="C0EE61"/>
<protein>
    <recommendedName>
        <fullName evidence="1">Replication-associated protein ORF2/G2P domain-containing protein</fullName>
    </recommendedName>
</protein>
<dbReference type="eggNOG" id="ENOG502ZA0K">
    <property type="taxonomic scope" value="Bacteria"/>
</dbReference>
<comment type="caution">
    <text evidence="2">The sequence shown here is derived from an EMBL/GenBank/DDBJ whole genome shotgun (WGS) entry which is preliminary data.</text>
</comment>
<dbReference type="STRING" id="537013.CLOSTMETH_02141"/>
<organism evidence="2 3">
    <name type="scientific">[Clostridium] methylpentosum DSM 5476</name>
    <dbReference type="NCBI Taxonomy" id="537013"/>
    <lineage>
        <taxon>Bacteria</taxon>
        <taxon>Bacillati</taxon>
        <taxon>Bacillota</taxon>
        <taxon>Clostridia</taxon>
        <taxon>Eubacteriales</taxon>
        <taxon>Oscillospiraceae</taxon>
        <taxon>Oscillospiraceae incertae sedis</taxon>
    </lineage>
</organism>
<dbReference type="HOGENOM" id="CLU_1508092_0_0_9"/>
<evidence type="ECO:0000313" key="3">
    <source>
        <dbReference type="Proteomes" id="UP000003340"/>
    </source>
</evidence>